<dbReference type="InterPro" id="IPR009056">
    <property type="entry name" value="Cyt_c-like_dom"/>
</dbReference>
<feature type="chain" id="PRO_5042961882" evidence="9">
    <location>
        <begin position="27"/>
        <end position="412"/>
    </location>
</feature>
<dbReference type="Proteomes" id="UP001320119">
    <property type="component" value="Chromosome"/>
</dbReference>
<protein>
    <submittedName>
        <fullName evidence="11">Cytochrome c peroxidase</fullName>
        <ecNumber evidence="11">1.11.1.5</ecNumber>
    </submittedName>
</protein>
<dbReference type="SUPFAM" id="SSF46626">
    <property type="entry name" value="Cytochrome c"/>
    <property type="match status" value="2"/>
</dbReference>
<evidence type="ECO:0000256" key="7">
    <source>
        <dbReference type="PROSITE-ProRule" id="PRU00433"/>
    </source>
</evidence>
<dbReference type="KEGG" id="marq:MARGE09_P0460"/>
<proteinExistence type="predicted"/>
<evidence type="ECO:0000256" key="5">
    <source>
        <dbReference type="ARBA" id="ARBA00023002"/>
    </source>
</evidence>
<evidence type="ECO:0000259" key="10">
    <source>
        <dbReference type="PROSITE" id="PS51007"/>
    </source>
</evidence>
<evidence type="ECO:0000256" key="2">
    <source>
        <dbReference type="ARBA" id="ARBA00022617"/>
    </source>
</evidence>
<sequence length="412" mass="45817">MMKQKARWLSALLMVCGVSVTDTVWAADEVTSKLPKATIGNILFHDARLSNPAGQSCATCHKPDQAFSDPGKAVSEGAIKGVFGSRNTPSLLYASFATTFERPKYENEWMGGFFWDGRVNTLQEQALGPLMNPIEMNNSVAGLAKKLRATGYYTNLKQVYGEALDKDDQALVDAAADALAAFQQSEQFHPFTSKFDYVEFGFAEFTEQEANGKRIFNGKAMCIDCHTGRFGPFQLFTRYKHHNILVPRNKALAFYGQPTTVNPLGHAFVDGGTQANPHLSAEDKLLARGLFRTPSLRNTAITPPYMHNGVFNTLEEVVDFYNDIDKFEPEVADNSSGMLTRKLNLTEQEKADLIAFLKTMTDGYEASPETFKALQAKQKQMKEQLEAQQAKYLKAEQERLKAEEERLKASGG</sequence>
<dbReference type="InterPro" id="IPR036909">
    <property type="entry name" value="Cyt_c-like_dom_sf"/>
</dbReference>
<comment type="subcellular location">
    <subcellularLocation>
        <location evidence="1">Cell envelope</location>
    </subcellularLocation>
</comment>
<dbReference type="InterPro" id="IPR004852">
    <property type="entry name" value="Di-haem_cyt_c_peroxidsae"/>
</dbReference>
<dbReference type="GO" id="GO:0046872">
    <property type="term" value="F:metal ion binding"/>
    <property type="evidence" value="ECO:0007669"/>
    <property type="project" value="UniProtKB-KW"/>
</dbReference>
<dbReference type="RefSeq" id="WP_236985764.1">
    <property type="nucleotide sequence ID" value="NZ_AP023086.1"/>
</dbReference>
<keyword evidence="4 9" id="KW-0732">Signal</keyword>
<keyword evidence="6 7" id="KW-0408">Iron</keyword>
<keyword evidence="11" id="KW-0575">Peroxidase</keyword>
<dbReference type="GO" id="GO:0030313">
    <property type="term" value="C:cell envelope"/>
    <property type="evidence" value="ECO:0007669"/>
    <property type="project" value="UniProtKB-SubCell"/>
</dbReference>
<reference evidence="11 12" key="1">
    <citation type="journal article" date="2022" name="IScience">
        <title>An ultrasensitive nanofiber-based assay for enzymatic hydrolysis and deep-sea microbial degradation of cellulose.</title>
        <authorList>
            <person name="Tsudome M."/>
            <person name="Tachioka M."/>
            <person name="Miyazaki M."/>
            <person name="Uchimura K."/>
            <person name="Tsuda M."/>
            <person name="Takaki Y."/>
            <person name="Deguchi S."/>
        </authorList>
    </citation>
    <scope>NUCLEOTIDE SEQUENCE [LARGE SCALE GENOMIC DNA]</scope>
    <source>
        <strain evidence="11 12">GE09</strain>
    </source>
</reference>
<evidence type="ECO:0000256" key="4">
    <source>
        <dbReference type="ARBA" id="ARBA00022729"/>
    </source>
</evidence>
<evidence type="ECO:0000313" key="11">
    <source>
        <dbReference type="EMBL" id="BCD96261.1"/>
    </source>
</evidence>
<accession>A0AAN1WES8</accession>
<dbReference type="PANTHER" id="PTHR30600:SF10">
    <property type="entry name" value="BLL6722 PROTEIN"/>
    <property type="match status" value="1"/>
</dbReference>
<feature type="coiled-coil region" evidence="8">
    <location>
        <begin position="371"/>
        <end position="410"/>
    </location>
</feature>
<dbReference type="GO" id="GO:0020037">
    <property type="term" value="F:heme binding"/>
    <property type="evidence" value="ECO:0007669"/>
    <property type="project" value="InterPro"/>
</dbReference>
<dbReference type="Pfam" id="PF03150">
    <property type="entry name" value="CCP_MauG"/>
    <property type="match status" value="1"/>
</dbReference>
<keyword evidence="2 7" id="KW-0349">Heme</keyword>
<keyword evidence="12" id="KW-1185">Reference proteome</keyword>
<dbReference type="GO" id="GO:0004130">
    <property type="term" value="F:cytochrome-c peroxidase activity"/>
    <property type="evidence" value="ECO:0007669"/>
    <property type="project" value="UniProtKB-EC"/>
</dbReference>
<name>A0AAN1WES8_9GAMM</name>
<evidence type="ECO:0000256" key="9">
    <source>
        <dbReference type="SAM" id="SignalP"/>
    </source>
</evidence>
<organism evidence="11 12">
    <name type="scientific">Marinagarivorans cellulosilyticus</name>
    <dbReference type="NCBI Taxonomy" id="2721545"/>
    <lineage>
        <taxon>Bacteria</taxon>
        <taxon>Pseudomonadati</taxon>
        <taxon>Pseudomonadota</taxon>
        <taxon>Gammaproteobacteria</taxon>
        <taxon>Cellvibrionales</taxon>
        <taxon>Cellvibrionaceae</taxon>
        <taxon>Marinagarivorans</taxon>
    </lineage>
</organism>
<feature type="domain" description="Cytochrome c" evidence="10">
    <location>
        <begin position="35"/>
        <end position="180"/>
    </location>
</feature>
<dbReference type="GO" id="GO:0009055">
    <property type="term" value="F:electron transfer activity"/>
    <property type="evidence" value="ECO:0007669"/>
    <property type="project" value="InterPro"/>
</dbReference>
<keyword evidence="5 11" id="KW-0560">Oxidoreductase</keyword>
<gene>
    <name evidence="11" type="ORF">MARGE09_P0460</name>
</gene>
<dbReference type="PANTHER" id="PTHR30600">
    <property type="entry name" value="CYTOCHROME C PEROXIDASE-RELATED"/>
    <property type="match status" value="1"/>
</dbReference>
<feature type="domain" description="Cytochrome c" evidence="10">
    <location>
        <begin position="207"/>
        <end position="361"/>
    </location>
</feature>
<evidence type="ECO:0000256" key="3">
    <source>
        <dbReference type="ARBA" id="ARBA00022723"/>
    </source>
</evidence>
<dbReference type="Gene3D" id="1.10.760.10">
    <property type="entry name" value="Cytochrome c-like domain"/>
    <property type="match status" value="2"/>
</dbReference>
<evidence type="ECO:0000313" key="12">
    <source>
        <dbReference type="Proteomes" id="UP001320119"/>
    </source>
</evidence>
<evidence type="ECO:0000256" key="1">
    <source>
        <dbReference type="ARBA" id="ARBA00004196"/>
    </source>
</evidence>
<dbReference type="InterPro" id="IPR051395">
    <property type="entry name" value="Cytochrome_c_Peroxidase/MauG"/>
</dbReference>
<dbReference type="AlphaFoldDB" id="A0AAN1WES8"/>
<evidence type="ECO:0000256" key="8">
    <source>
        <dbReference type="SAM" id="Coils"/>
    </source>
</evidence>
<evidence type="ECO:0000256" key="6">
    <source>
        <dbReference type="ARBA" id="ARBA00023004"/>
    </source>
</evidence>
<dbReference type="EC" id="1.11.1.5" evidence="11"/>
<dbReference type="EMBL" id="AP023086">
    <property type="protein sequence ID" value="BCD96261.1"/>
    <property type="molecule type" value="Genomic_DNA"/>
</dbReference>
<keyword evidence="8" id="KW-0175">Coiled coil</keyword>
<feature type="signal peptide" evidence="9">
    <location>
        <begin position="1"/>
        <end position="26"/>
    </location>
</feature>
<dbReference type="PROSITE" id="PS51007">
    <property type="entry name" value="CYTC"/>
    <property type="match status" value="2"/>
</dbReference>
<keyword evidence="3 7" id="KW-0479">Metal-binding</keyword>